<keyword evidence="2 8" id="KW-0597">Phosphoprotein</keyword>
<evidence type="ECO:0000256" key="5">
    <source>
        <dbReference type="ARBA" id="ARBA00022777"/>
    </source>
</evidence>
<organism evidence="12 13">
    <name type="scientific">Orbus sasakiae</name>
    <dbReference type="NCBI Taxonomy" id="1078475"/>
    <lineage>
        <taxon>Bacteria</taxon>
        <taxon>Pseudomonadati</taxon>
        <taxon>Pseudomonadota</taxon>
        <taxon>Gammaproteobacteria</taxon>
        <taxon>Orbales</taxon>
        <taxon>Orbaceae</taxon>
        <taxon>Orbus</taxon>
    </lineage>
</organism>
<feature type="binding site" evidence="8 9">
    <location>
        <position position="11"/>
    </location>
    <ligand>
        <name>ATP</name>
        <dbReference type="ChEBI" id="CHEBI:30616"/>
    </ligand>
</feature>
<keyword evidence="5 8" id="KW-0418">Kinase</keyword>
<reference evidence="13" key="1">
    <citation type="journal article" date="2019" name="Int. J. Syst. Evol. Microbiol.">
        <title>The Global Catalogue of Microorganisms (GCM) 10K type strain sequencing project: providing services to taxonomists for standard genome sequencing and annotation.</title>
        <authorList>
            <consortium name="The Broad Institute Genomics Platform"/>
            <consortium name="The Broad Institute Genome Sequencing Center for Infectious Disease"/>
            <person name="Wu L."/>
            <person name="Ma J."/>
        </authorList>
    </citation>
    <scope>NUCLEOTIDE SEQUENCE [LARGE SCALE GENOMIC DNA]</scope>
    <source>
        <strain evidence="13">JCM 18050</strain>
    </source>
</reference>
<feature type="binding site" evidence="8 9">
    <location>
        <position position="87"/>
    </location>
    <ligand>
        <name>ATP</name>
        <dbReference type="ChEBI" id="CHEBI:30616"/>
    </ligand>
</feature>
<feature type="binding site" evidence="8 9">
    <location>
        <position position="114"/>
    </location>
    <ligand>
        <name>ATP</name>
        <dbReference type="ChEBI" id="CHEBI:30616"/>
    </ligand>
</feature>
<dbReference type="CDD" id="cd04413">
    <property type="entry name" value="NDPk_I"/>
    <property type="match status" value="1"/>
</dbReference>
<dbReference type="HAMAP" id="MF_00451">
    <property type="entry name" value="NDP_kinase"/>
    <property type="match status" value="1"/>
</dbReference>
<comment type="cofactor">
    <cofactor evidence="8">
        <name>Mg(2+)</name>
        <dbReference type="ChEBI" id="CHEBI:18420"/>
    </cofactor>
</comment>
<feature type="binding site" evidence="8 9">
    <location>
        <position position="93"/>
    </location>
    <ligand>
        <name>ATP</name>
        <dbReference type="ChEBI" id="CHEBI:30616"/>
    </ligand>
</feature>
<gene>
    <name evidence="8 12" type="primary">ndk</name>
    <name evidence="12" type="ORF">GCM10023211_01270</name>
</gene>
<evidence type="ECO:0000256" key="3">
    <source>
        <dbReference type="ARBA" id="ARBA00022679"/>
    </source>
</evidence>
<dbReference type="PRINTS" id="PR01243">
    <property type="entry name" value="NUCDPKINASE"/>
</dbReference>
<keyword evidence="7 8" id="KW-0546">Nucleotide metabolism</keyword>
<dbReference type="PANTHER" id="PTHR46161">
    <property type="entry name" value="NUCLEOSIDE DIPHOSPHATE KINASE"/>
    <property type="match status" value="1"/>
</dbReference>
<evidence type="ECO:0000256" key="2">
    <source>
        <dbReference type="ARBA" id="ARBA00022553"/>
    </source>
</evidence>
<feature type="binding site" evidence="8 9">
    <location>
        <position position="59"/>
    </location>
    <ligand>
        <name>ATP</name>
        <dbReference type="ChEBI" id="CHEBI:30616"/>
    </ligand>
</feature>
<dbReference type="Pfam" id="PF00334">
    <property type="entry name" value="NDK"/>
    <property type="match status" value="1"/>
</dbReference>
<dbReference type="SMART" id="SM00562">
    <property type="entry name" value="NDK"/>
    <property type="match status" value="1"/>
</dbReference>
<evidence type="ECO:0000313" key="12">
    <source>
        <dbReference type="EMBL" id="GAA5104117.1"/>
    </source>
</evidence>
<comment type="catalytic activity">
    <reaction evidence="8">
        <text>a ribonucleoside 5'-diphosphate + ATP = a ribonucleoside 5'-triphosphate + ADP</text>
        <dbReference type="Rhea" id="RHEA:18113"/>
        <dbReference type="ChEBI" id="CHEBI:30616"/>
        <dbReference type="ChEBI" id="CHEBI:57930"/>
        <dbReference type="ChEBI" id="CHEBI:61557"/>
        <dbReference type="ChEBI" id="CHEBI:456216"/>
        <dbReference type="EC" id="2.7.4.6"/>
    </reaction>
</comment>
<keyword evidence="4 8" id="KW-0547">Nucleotide-binding</keyword>
<dbReference type="NCBIfam" id="NF001908">
    <property type="entry name" value="PRK00668.1"/>
    <property type="match status" value="1"/>
</dbReference>
<keyword evidence="8" id="KW-0460">Magnesium</keyword>
<keyword evidence="3 8" id="KW-0808">Transferase</keyword>
<feature type="binding site" evidence="8 9">
    <location>
        <position position="104"/>
    </location>
    <ligand>
        <name>ATP</name>
        <dbReference type="ChEBI" id="CHEBI:30616"/>
    </ligand>
</feature>
<keyword evidence="6 8" id="KW-0067">ATP-binding</keyword>
<dbReference type="EC" id="2.7.4.6" evidence="8"/>
<dbReference type="PROSITE" id="PS51374">
    <property type="entry name" value="NDPK_LIKE"/>
    <property type="match status" value="1"/>
</dbReference>
<evidence type="ECO:0000313" key="13">
    <source>
        <dbReference type="Proteomes" id="UP001500171"/>
    </source>
</evidence>
<comment type="subunit">
    <text evidence="8">Homotetramer.</text>
</comment>
<dbReference type="InterPro" id="IPR001564">
    <property type="entry name" value="Nucleoside_diP_kinase"/>
</dbReference>
<dbReference type="InterPro" id="IPR034907">
    <property type="entry name" value="NDK-like_dom"/>
</dbReference>
<dbReference type="Gene3D" id="3.30.70.141">
    <property type="entry name" value="Nucleoside diphosphate kinase-like domain"/>
    <property type="match status" value="1"/>
</dbReference>
<accession>A0ABP9N022</accession>
<evidence type="ECO:0000256" key="8">
    <source>
        <dbReference type="HAMAP-Rule" id="MF_00451"/>
    </source>
</evidence>
<dbReference type="InterPro" id="IPR036850">
    <property type="entry name" value="NDK-like_dom_sf"/>
</dbReference>
<evidence type="ECO:0000256" key="7">
    <source>
        <dbReference type="ARBA" id="ARBA00023080"/>
    </source>
</evidence>
<feature type="domain" description="Nucleoside diphosphate kinase-like" evidence="11">
    <location>
        <begin position="3"/>
        <end position="140"/>
    </location>
</feature>
<name>A0ABP9N022_9GAMM</name>
<evidence type="ECO:0000259" key="11">
    <source>
        <dbReference type="SMART" id="SM00562"/>
    </source>
</evidence>
<dbReference type="Proteomes" id="UP001500171">
    <property type="component" value="Unassembled WGS sequence"/>
</dbReference>
<dbReference type="SUPFAM" id="SSF54919">
    <property type="entry name" value="Nucleoside diphosphate kinase, NDK"/>
    <property type="match status" value="1"/>
</dbReference>
<dbReference type="EMBL" id="BAABHY010000001">
    <property type="protein sequence ID" value="GAA5104117.1"/>
    <property type="molecule type" value="Genomic_DNA"/>
</dbReference>
<keyword evidence="13" id="KW-1185">Reference proteome</keyword>
<comment type="function">
    <text evidence="8">Major role in the synthesis of nucleoside triphosphates other than ATP. The ATP gamma phosphate is transferred to the NDP beta phosphate via a ping-pong mechanism, using a phosphorylated active-site intermediate.</text>
</comment>
<comment type="similarity">
    <text evidence="1 8 9 10">Belongs to the NDK family.</text>
</comment>
<sequence>MSIEQTLSIIKPNAVKKNLIGIIETRLVQAKLNIVAMKMVQLTRAQAEGFYAEHQGKPFFERLVGFMTSGPIVVQVLEGDNAVTHYREIMGATDPEKALAGTLRYDFADNVTENAVHGSDSTESAQREIAYFFADSEVFAKK</sequence>
<dbReference type="PANTHER" id="PTHR46161:SF3">
    <property type="entry name" value="NUCLEOSIDE DIPHOSPHATE KINASE DDB_G0292928-RELATED"/>
    <property type="match status" value="1"/>
</dbReference>
<keyword evidence="8" id="KW-0963">Cytoplasm</keyword>
<evidence type="ECO:0000256" key="6">
    <source>
        <dbReference type="ARBA" id="ARBA00022840"/>
    </source>
</evidence>
<feature type="active site" description="Pros-phosphohistidine intermediate" evidence="8 9">
    <location>
        <position position="117"/>
    </location>
</feature>
<comment type="catalytic activity">
    <reaction evidence="8">
        <text>a 2'-deoxyribonucleoside 5'-diphosphate + ATP = a 2'-deoxyribonucleoside 5'-triphosphate + ADP</text>
        <dbReference type="Rhea" id="RHEA:44640"/>
        <dbReference type="ChEBI" id="CHEBI:30616"/>
        <dbReference type="ChEBI" id="CHEBI:61560"/>
        <dbReference type="ChEBI" id="CHEBI:73316"/>
        <dbReference type="ChEBI" id="CHEBI:456216"/>
        <dbReference type="EC" id="2.7.4.6"/>
    </reaction>
</comment>
<dbReference type="RefSeq" id="WP_345487672.1">
    <property type="nucleotide sequence ID" value="NZ_BAABHY010000001.1"/>
</dbReference>
<keyword evidence="8" id="KW-0479">Metal-binding</keyword>
<evidence type="ECO:0000256" key="9">
    <source>
        <dbReference type="PROSITE-ProRule" id="PRU00706"/>
    </source>
</evidence>
<comment type="subcellular location">
    <subcellularLocation>
        <location evidence="8">Cytoplasm</location>
    </subcellularLocation>
</comment>
<protein>
    <recommendedName>
        <fullName evidence="8">Nucleoside diphosphate kinase</fullName>
        <shortName evidence="8">NDK</shortName>
        <shortName evidence="8">NDP kinase</shortName>
        <ecNumber evidence="8">2.7.4.6</ecNumber>
    </recommendedName>
    <alternativeName>
        <fullName evidence="8">Nucleoside-2-P kinase</fullName>
    </alternativeName>
</protein>
<comment type="caution">
    <text evidence="12">The sequence shown here is derived from an EMBL/GenBank/DDBJ whole genome shotgun (WGS) entry which is preliminary data.</text>
</comment>
<proteinExistence type="inferred from homology"/>
<dbReference type="GO" id="GO:0016301">
    <property type="term" value="F:kinase activity"/>
    <property type="evidence" value="ECO:0007669"/>
    <property type="project" value="UniProtKB-KW"/>
</dbReference>
<evidence type="ECO:0000256" key="1">
    <source>
        <dbReference type="ARBA" id="ARBA00008142"/>
    </source>
</evidence>
<evidence type="ECO:0000256" key="4">
    <source>
        <dbReference type="ARBA" id="ARBA00022741"/>
    </source>
</evidence>
<evidence type="ECO:0000256" key="10">
    <source>
        <dbReference type="RuleBase" id="RU004011"/>
    </source>
</evidence>